<dbReference type="SUPFAM" id="SSF53756">
    <property type="entry name" value="UDP-Glycosyltransferase/glycogen phosphorylase"/>
    <property type="match status" value="1"/>
</dbReference>
<evidence type="ECO:0000313" key="4">
    <source>
        <dbReference type="EMBL" id="SDC82607.1"/>
    </source>
</evidence>
<evidence type="ECO:0000256" key="2">
    <source>
        <dbReference type="ARBA" id="ARBA00022676"/>
    </source>
</evidence>
<protein>
    <submittedName>
        <fullName evidence="4">Glycosyltransferase involved in cell wall bisynthesis</fullName>
    </submittedName>
</protein>
<evidence type="ECO:0000256" key="3">
    <source>
        <dbReference type="ARBA" id="ARBA00022679"/>
    </source>
</evidence>
<dbReference type="Pfam" id="PF13692">
    <property type="entry name" value="Glyco_trans_1_4"/>
    <property type="match status" value="1"/>
</dbReference>
<gene>
    <name evidence="4" type="ORF">SAMN04488104_10074</name>
</gene>
<keyword evidence="2" id="KW-0328">Glycosyltransferase</keyword>
<organism evidence="4 5">
    <name type="scientific">Algoriphagus faecimaris</name>
    <dbReference type="NCBI Taxonomy" id="686796"/>
    <lineage>
        <taxon>Bacteria</taxon>
        <taxon>Pseudomonadati</taxon>
        <taxon>Bacteroidota</taxon>
        <taxon>Cytophagia</taxon>
        <taxon>Cytophagales</taxon>
        <taxon>Cyclobacteriaceae</taxon>
        <taxon>Algoriphagus</taxon>
    </lineage>
</organism>
<keyword evidence="5" id="KW-1185">Reference proteome</keyword>
<dbReference type="GO" id="GO:0016757">
    <property type="term" value="F:glycosyltransferase activity"/>
    <property type="evidence" value="ECO:0007669"/>
    <property type="project" value="UniProtKB-KW"/>
</dbReference>
<dbReference type="PANTHER" id="PTHR12526:SF640">
    <property type="entry name" value="COLANIC ACID BIOSYNTHESIS GLYCOSYLTRANSFERASE WCAL-RELATED"/>
    <property type="match status" value="1"/>
</dbReference>
<dbReference type="Proteomes" id="UP000199060">
    <property type="component" value="Unassembled WGS sequence"/>
</dbReference>
<proteinExistence type="inferred from homology"/>
<accession>A0A1G6PT90</accession>
<dbReference type="PANTHER" id="PTHR12526">
    <property type="entry name" value="GLYCOSYLTRANSFERASE"/>
    <property type="match status" value="1"/>
</dbReference>
<dbReference type="STRING" id="686796.SAMN04488104_10074"/>
<dbReference type="CDD" id="cd03801">
    <property type="entry name" value="GT4_PimA-like"/>
    <property type="match status" value="1"/>
</dbReference>
<dbReference type="OrthoDB" id="9815351at2"/>
<evidence type="ECO:0000313" key="5">
    <source>
        <dbReference type="Proteomes" id="UP000199060"/>
    </source>
</evidence>
<reference evidence="5" key="1">
    <citation type="submission" date="2016-10" db="EMBL/GenBank/DDBJ databases">
        <authorList>
            <person name="Varghese N."/>
            <person name="Submissions S."/>
        </authorList>
    </citation>
    <scope>NUCLEOTIDE SEQUENCE [LARGE SCALE GENOMIC DNA]</scope>
    <source>
        <strain evidence="5">DSM 23095</strain>
    </source>
</reference>
<comment type="similarity">
    <text evidence="1">Belongs to the glycosyltransferase group 1 family. Glycosyltransferase 4 subfamily.</text>
</comment>
<name>A0A1G6PT90_9BACT</name>
<dbReference type="EMBL" id="FNAC01000007">
    <property type="protein sequence ID" value="SDC82607.1"/>
    <property type="molecule type" value="Genomic_DNA"/>
</dbReference>
<dbReference type="Gene3D" id="3.40.50.2000">
    <property type="entry name" value="Glycogen Phosphorylase B"/>
    <property type="match status" value="2"/>
</dbReference>
<dbReference type="RefSeq" id="WP_087938335.1">
    <property type="nucleotide sequence ID" value="NZ_FNAC01000007.1"/>
</dbReference>
<sequence>MKILFLPKYPKLGASSRLRTYQFLPLWKAEVKEIRVSSFFNDAYLTRFYKGKQHDPLNVLGCYVKRFWMLLSVWKYDLVFLEKELFPFLPPVAEWILARLGKGYVVDYDDAVFHNYDSHSEPLIRQLLGGKIAQVMRYSKLVFAGNEYLKSYALKAGAKRVELLPTVIKLSKYPLKKANTSPSLSIGWIGSPTTLKYLITLKDVFKKLAEKYPIDLLVINAKESQLPDMGISTRLIPWTEEGEGEMIAEMDIGIMPLPDDKWERGKCAYKLIQYMACGLPVLASPVGMNQEVVKHGENGFLAASESEWIFYLESLIRDASLRSQMGKAGRALVERAYTVEGNFEKMMGVLGVR</sequence>
<keyword evidence="3 4" id="KW-0808">Transferase</keyword>
<dbReference type="AlphaFoldDB" id="A0A1G6PT90"/>
<evidence type="ECO:0000256" key="1">
    <source>
        <dbReference type="ARBA" id="ARBA00009481"/>
    </source>
</evidence>